<keyword evidence="3" id="KW-1185">Reference proteome</keyword>
<feature type="compositionally biased region" description="Basic and acidic residues" evidence="1">
    <location>
        <begin position="19"/>
        <end position="30"/>
    </location>
</feature>
<feature type="region of interest" description="Disordered" evidence="1">
    <location>
        <begin position="1"/>
        <end position="30"/>
    </location>
</feature>
<organism evidence="2 3">
    <name type="scientific">Scyliorhinus torazame</name>
    <name type="common">Cloudy catshark</name>
    <name type="synonym">Catulus torazame</name>
    <dbReference type="NCBI Taxonomy" id="75743"/>
    <lineage>
        <taxon>Eukaryota</taxon>
        <taxon>Metazoa</taxon>
        <taxon>Chordata</taxon>
        <taxon>Craniata</taxon>
        <taxon>Vertebrata</taxon>
        <taxon>Chondrichthyes</taxon>
        <taxon>Elasmobranchii</taxon>
        <taxon>Galeomorphii</taxon>
        <taxon>Galeoidea</taxon>
        <taxon>Carcharhiniformes</taxon>
        <taxon>Scyliorhinidae</taxon>
        <taxon>Scyliorhinus</taxon>
    </lineage>
</organism>
<dbReference type="Proteomes" id="UP000288216">
    <property type="component" value="Unassembled WGS sequence"/>
</dbReference>
<feature type="compositionally biased region" description="Basic and acidic residues" evidence="1">
    <location>
        <begin position="1"/>
        <end position="11"/>
    </location>
</feature>
<accession>A0A401QBP0</accession>
<evidence type="ECO:0000313" key="2">
    <source>
        <dbReference type="EMBL" id="GCB82737.1"/>
    </source>
</evidence>
<proteinExistence type="predicted"/>
<sequence length="30" mass="3274">DHPTDQRETEAARSATRHLGVDGRKSLATP</sequence>
<evidence type="ECO:0000256" key="1">
    <source>
        <dbReference type="SAM" id="MobiDB-lite"/>
    </source>
</evidence>
<protein>
    <submittedName>
        <fullName evidence="2">Uncharacterized protein</fullName>
    </submittedName>
</protein>
<name>A0A401QBP0_SCYTO</name>
<reference evidence="2 3" key="1">
    <citation type="journal article" date="2018" name="Nat. Ecol. Evol.">
        <title>Shark genomes provide insights into elasmobranch evolution and the origin of vertebrates.</title>
        <authorList>
            <person name="Hara Y"/>
            <person name="Yamaguchi K"/>
            <person name="Onimaru K"/>
            <person name="Kadota M"/>
            <person name="Koyanagi M"/>
            <person name="Keeley SD"/>
            <person name="Tatsumi K"/>
            <person name="Tanaka K"/>
            <person name="Motone F"/>
            <person name="Kageyama Y"/>
            <person name="Nozu R"/>
            <person name="Adachi N"/>
            <person name="Nishimura O"/>
            <person name="Nakagawa R"/>
            <person name="Tanegashima C"/>
            <person name="Kiyatake I"/>
            <person name="Matsumoto R"/>
            <person name="Murakumo K"/>
            <person name="Nishida K"/>
            <person name="Terakita A"/>
            <person name="Kuratani S"/>
            <person name="Sato K"/>
            <person name="Hyodo S Kuraku.S."/>
        </authorList>
    </citation>
    <scope>NUCLEOTIDE SEQUENCE [LARGE SCALE GENOMIC DNA]</scope>
</reference>
<gene>
    <name evidence="2" type="ORF">scyTo_0021720</name>
</gene>
<comment type="caution">
    <text evidence="2">The sequence shown here is derived from an EMBL/GenBank/DDBJ whole genome shotgun (WGS) entry which is preliminary data.</text>
</comment>
<feature type="non-terminal residue" evidence="2">
    <location>
        <position position="1"/>
    </location>
</feature>
<dbReference type="EMBL" id="BFAA01019832">
    <property type="protein sequence ID" value="GCB82737.1"/>
    <property type="molecule type" value="Genomic_DNA"/>
</dbReference>
<evidence type="ECO:0000313" key="3">
    <source>
        <dbReference type="Proteomes" id="UP000288216"/>
    </source>
</evidence>
<dbReference type="AlphaFoldDB" id="A0A401QBP0"/>